<dbReference type="Proteomes" id="UP000807025">
    <property type="component" value="Unassembled WGS sequence"/>
</dbReference>
<organism evidence="3 4">
    <name type="scientific">Pleurotus eryngii</name>
    <name type="common">Boletus of the steppes</name>
    <dbReference type="NCBI Taxonomy" id="5323"/>
    <lineage>
        <taxon>Eukaryota</taxon>
        <taxon>Fungi</taxon>
        <taxon>Dikarya</taxon>
        <taxon>Basidiomycota</taxon>
        <taxon>Agaricomycotina</taxon>
        <taxon>Agaricomycetes</taxon>
        <taxon>Agaricomycetidae</taxon>
        <taxon>Agaricales</taxon>
        <taxon>Pleurotineae</taxon>
        <taxon>Pleurotaceae</taxon>
        <taxon>Pleurotus</taxon>
    </lineage>
</organism>
<dbReference type="OrthoDB" id="25408at2759"/>
<dbReference type="InterPro" id="IPR045875">
    <property type="entry name" value="NTF2"/>
</dbReference>
<keyword evidence="4" id="KW-1185">Reference proteome</keyword>
<dbReference type="Gene3D" id="3.10.450.50">
    <property type="match status" value="1"/>
</dbReference>
<proteinExistence type="predicted"/>
<feature type="domain" description="NTF2" evidence="2">
    <location>
        <begin position="64"/>
        <end position="195"/>
    </location>
</feature>
<dbReference type="CDD" id="cd00780">
    <property type="entry name" value="NTF2"/>
    <property type="match status" value="1"/>
</dbReference>
<gene>
    <name evidence="3" type="ORF">BDN71DRAFT_19507</name>
</gene>
<name>A0A9P6AC20_PLEER</name>
<evidence type="ECO:0000256" key="1">
    <source>
        <dbReference type="SAM" id="MobiDB-lite"/>
    </source>
</evidence>
<dbReference type="GO" id="GO:0006913">
    <property type="term" value="P:nucleocytoplasmic transport"/>
    <property type="evidence" value="ECO:0007669"/>
    <property type="project" value="InterPro"/>
</dbReference>
<evidence type="ECO:0000259" key="2">
    <source>
        <dbReference type="PROSITE" id="PS50177"/>
    </source>
</evidence>
<dbReference type="InterPro" id="IPR032710">
    <property type="entry name" value="NTF2-like_dom_sf"/>
</dbReference>
<evidence type="ECO:0000313" key="3">
    <source>
        <dbReference type="EMBL" id="KAF9502244.1"/>
    </source>
</evidence>
<feature type="region of interest" description="Disordered" evidence="1">
    <location>
        <begin position="138"/>
        <end position="157"/>
    </location>
</feature>
<dbReference type="PROSITE" id="PS50177">
    <property type="entry name" value="NTF2_DOMAIN"/>
    <property type="match status" value="1"/>
</dbReference>
<dbReference type="EMBL" id="MU154521">
    <property type="protein sequence ID" value="KAF9502244.1"/>
    <property type="molecule type" value="Genomic_DNA"/>
</dbReference>
<accession>A0A9P6AC20</accession>
<dbReference type="AlphaFoldDB" id="A0A9P6AC20"/>
<sequence length="197" mass="21030">MSSTKLWNSCPSLLPSSNSKPNKGDGPALIPIVSSFPTTTSTSMSVASPPTTLTPKDVEIATRAANHFTRVYYATYDSDSRVADLPLFYRPTSSLTWNGKPYQGADGLRALIENMPPTKHEVNSFDCHPIPVTVSGNVTHGQGPAGNPPDTPVKSPDGHPRVFSQTFMLVPDPNAPPSKAGEVAKYYVGADSLRFVG</sequence>
<dbReference type="InterPro" id="IPR018222">
    <property type="entry name" value="Nuclear_transport_factor_2_euk"/>
</dbReference>
<feature type="region of interest" description="Disordered" evidence="1">
    <location>
        <begin position="1"/>
        <end position="26"/>
    </location>
</feature>
<evidence type="ECO:0000313" key="4">
    <source>
        <dbReference type="Proteomes" id="UP000807025"/>
    </source>
</evidence>
<dbReference type="SUPFAM" id="SSF54427">
    <property type="entry name" value="NTF2-like"/>
    <property type="match status" value="1"/>
</dbReference>
<reference evidence="3" key="1">
    <citation type="submission" date="2020-11" db="EMBL/GenBank/DDBJ databases">
        <authorList>
            <consortium name="DOE Joint Genome Institute"/>
            <person name="Ahrendt S."/>
            <person name="Riley R."/>
            <person name="Andreopoulos W."/>
            <person name="Labutti K."/>
            <person name="Pangilinan J."/>
            <person name="Ruiz-Duenas F.J."/>
            <person name="Barrasa J.M."/>
            <person name="Sanchez-Garcia M."/>
            <person name="Camarero S."/>
            <person name="Miyauchi S."/>
            <person name="Serrano A."/>
            <person name="Linde D."/>
            <person name="Babiker R."/>
            <person name="Drula E."/>
            <person name="Ayuso-Fernandez I."/>
            <person name="Pacheco R."/>
            <person name="Padilla G."/>
            <person name="Ferreira P."/>
            <person name="Barriuso J."/>
            <person name="Kellner H."/>
            <person name="Castanera R."/>
            <person name="Alfaro M."/>
            <person name="Ramirez L."/>
            <person name="Pisabarro A.G."/>
            <person name="Kuo A."/>
            <person name="Tritt A."/>
            <person name="Lipzen A."/>
            <person name="He G."/>
            <person name="Yan M."/>
            <person name="Ng V."/>
            <person name="Cullen D."/>
            <person name="Martin F."/>
            <person name="Rosso M.-N."/>
            <person name="Henrissat B."/>
            <person name="Hibbett D."/>
            <person name="Martinez A.T."/>
            <person name="Grigoriev I.V."/>
        </authorList>
    </citation>
    <scope>NUCLEOTIDE SEQUENCE</scope>
    <source>
        <strain evidence="3">ATCC 90797</strain>
    </source>
</reference>
<comment type="caution">
    <text evidence="3">The sequence shown here is derived from an EMBL/GenBank/DDBJ whole genome shotgun (WGS) entry which is preliminary data.</text>
</comment>
<dbReference type="Pfam" id="PF02136">
    <property type="entry name" value="NTF2"/>
    <property type="match status" value="1"/>
</dbReference>
<dbReference type="PANTHER" id="PTHR12612">
    <property type="entry name" value="NUCLEAR TRANSPORT FACTOR 2"/>
    <property type="match status" value="1"/>
</dbReference>
<protein>
    <submittedName>
        <fullName evidence="3">NTF2-like protein</fullName>
    </submittedName>
</protein>
<dbReference type="InterPro" id="IPR002075">
    <property type="entry name" value="NTF2_dom"/>
</dbReference>
<feature type="compositionally biased region" description="Low complexity" evidence="1">
    <location>
        <begin position="1"/>
        <end position="21"/>
    </location>
</feature>